<protein>
    <submittedName>
        <fullName evidence="2">Uncharacterized protein</fullName>
    </submittedName>
</protein>
<keyword evidence="3" id="KW-1185">Reference proteome</keyword>
<proteinExistence type="predicted"/>
<accession>A0A182M6H9</accession>
<dbReference type="EMBL" id="AXCM01004497">
    <property type="status" value="NOT_ANNOTATED_CDS"/>
    <property type="molecule type" value="Genomic_DNA"/>
</dbReference>
<dbReference type="Proteomes" id="UP000075883">
    <property type="component" value="Unassembled WGS sequence"/>
</dbReference>
<sequence>MVQHIVQRCNDATQEAREEISASVVDAEERQSASFFTSHNKKVVHDFFKSVDNDRKRQCVFCKWTTVLNLTRMRYHILQVCHYVPSEVRQSFLKQEYADDSQYDTYCIVNVDDGDRKGLEVVSSNSLGHSDSAIVEEVVINPVEYINGVETDTYYEVQPVEQNLQDQPDDHQAMKAASDVEMEIALEDEDEEILSEEEPEDDHDKKPEIKYVNVSQTYYTLSKSNVPEKALPASKANPAKVPVTVTVKQENQMTKKSTNLPQTRMLSQKNQLRLREQKLRKFRTRLSMASSPRQTITTRKEGTRQTAPNVKKEDERPKMLASTMANTIHTSQDTKQPVASSTPLQNTPRQVRADSFIKQNVFFFCSEYKIDTSD</sequence>
<feature type="region of interest" description="Disordered" evidence="1">
    <location>
        <begin position="328"/>
        <end position="347"/>
    </location>
</feature>
<evidence type="ECO:0000313" key="2">
    <source>
        <dbReference type="EnsemblMetazoa" id="ACUA010677-PA"/>
    </source>
</evidence>
<dbReference type="EnsemblMetazoa" id="ACUA010677-RA">
    <property type="protein sequence ID" value="ACUA010677-PA"/>
    <property type="gene ID" value="ACUA010677"/>
</dbReference>
<organism evidence="2 3">
    <name type="scientific">Anopheles culicifacies</name>
    <dbReference type="NCBI Taxonomy" id="139723"/>
    <lineage>
        <taxon>Eukaryota</taxon>
        <taxon>Metazoa</taxon>
        <taxon>Ecdysozoa</taxon>
        <taxon>Arthropoda</taxon>
        <taxon>Hexapoda</taxon>
        <taxon>Insecta</taxon>
        <taxon>Pterygota</taxon>
        <taxon>Neoptera</taxon>
        <taxon>Endopterygota</taxon>
        <taxon>Diptera</taxon>
        <taxon>Nematocera</taxon>
        <taxon>Culicoidea</taxon>
        <taxon>Culicidae</taxon>
        <taxon>Anophelinae</taxon>
        <taxon>Anopheles</taxon>
        <taxon>culicifacies species complex</taxon>
    </lineage>
</organism>
<feature type="region of interest" description="Disordered" evidence="1">
    <location>
        <begin position="286"/>
        <end position="316"/>
    </location>
</feature>
<evidence type="ECO:0000256" key="1">
    <source>
        <dbReference type="SAM" id="MobiDB-lite"/>
    </source>
</evidence>
<dbReference type="AlphaFoldDB" id="A0A182M6H9"/>
<name>A0A182M6H9_9DIPT</name>
<reference evidence="2" key="2">
    <citation type="submission" date="2020-05" db="UniProtKB">
        <authorList>
            <consortium name="EnsemblMetazoa"/>
        </authorList>
    </citation>
    <scope>IDENTIFICATION</scope>
    <source>
        <strain evidence="2">A-37</strain>
    </source>
</reference>
<reference evidence="3" key="1">
    <citation type="submission" date="2013-09" db="EMBL/GenBank/DDBJ databases">
        <title>The Genome Sequence of Anopheles culicifacies species A.</title>
        <authorList>
            <consortium name="The Broad Institute Genomics Platform"/>
            <person name="Neafsey D.E."/>
            <person name="Besansky N."/>
            <person name="Howell P."/>
            <person name="Walton C."/>
            <person name="Young S.K."/>
            <person name="Zeng Q."/>
            <person name="Gargeya S."/>
            <person name="Fitzgerald M."/>
            <person name="Haas B."/>
            <person name="Abouelleil A."/>
            <person name="Allen A.W."/>
            <person name="Alvarado L."/>
            <person name="Arachchi H.M."/>
            <person name="Berlin A.M."/>
            <person name="Chapman S.B."/>
            <person name="Gainer-Dewar J."/>
            <person name="Goldberg J."/>
            <person name="Griggs A."/>
            <person name="Gujja S."/>
            <person name="Hansen M."/>
            <person name="Howarth C."/>
            <person name="Imamovic A."/>
            <person name="Ireland A."/>
            <person name="Larimer J."/>
            <person name="McCowan C."/>
            <person name="Murphy C."/>
            <person name="Pearson M."/>
            <person name="Poon T.W."/>
            <person name="Priest M."/>
            <person name="Roberts A."/>
            <person name="Saif S."/>
            <person name="Shea T."/>
            <person name="Sisk P."/>
            <person name="Sykes S."/>
            <person name="Wortman J."/>
            <person name="Nusbaum C."/>
            <person name="Birren B."/>
        </authorList>
    </citation>
    <scope>NUCLEOTIDE SEQUENCE [LARGE SCALE GENOMIC DNA]</scope>
    <source>
        <strain evidence="3">A-37</strain>
    </source>
</reference>
<evidence type="ECO:0000313" key="3">
    <source>
        <dbReference type="Proteomes" id="UP000075883"/>
    </source>
</evidence>
<feature type="compositionally biased region" description="Polar residues" evidence="1">
    <location>
        <begin position="287"/>
        <end position="297"/>
    </location>
</feature>
<dbReference type="VEuPathDB" id="VectorBase:ACUA010677"/>